<accession>A0ABQ9YIP8</accession>
<gene>
    <name evidence="1" type="ORF">BLNAU_1173</name>
</gene>
<name>A0ABQ9YIP8_9EUKA</name>
<dbReference type="EMBL" id="JARBJD010000005">
    <property type="protein sequence ID" value="KAK2963608.1"/>
    <property type="molecule type" value="Genomic_DNA"/>
</dbReference>
<dbReference type="InterPro" id="IPR016024">
    <property type="entry name" value="ARM-type_fold"/>
</dbReference>
<reference evidence="1 2" key="1">
    <citation type="journal article" date="2022" name="bioRxiv">
        <title>Genomics of Preaxostyla Flagellates Illuminates Evolutionary Transitions and the Path Towards Mitochondrial Loss.</title>
        <authorList>
            <person name="Novak L.V.F."/>
            <person name="Treitli S.C."/>
            <person name="Pyrih J."/>
            <person name="Halakuc P."/>
            <person name="Pipaliya S.V."/>
            <person name="Vacek V."/>
            <person name="Brzon O."/>
            <person name="Soukal P."/>
            <person name="Eme L."/>
            <person name="Dacks J.B."/>
            <person name="Karnkowska A."/>
            <person name="Elias M."/>
            <person name="Hampl V."/>
        </authorList>
    </citation>
    <scope>NUCLEOTIDE SEQUENCE [LARGE SCALE GENOMIC DNA]</scope>
    <source>
        <strain evidence="1">NAU3</strain>
        <tissue evidence="1">Gut</tissue>
    </source>
</reference>
<dbReference type="Proteomes" id="UP001281761">
    <property type="component" value="Unassembled WGS sequence"/>
</dbReference>
<proteinExistence type="predicted"/>
<keyword evidence="2" id="KW-1185">Reference proteome</keyword>
<evidence type="ECO:0000313" key="2">
    <source>
        <dbReference type="Proteomes" id="UP001281761"/>
    </source>
</evidence>
<organism evidence="1 2">
    <name type="scientific">Blattamonas nauphoetae</name>
    <dbReference type="NCBI Taxonomy" id="2049346"/>
    <lineage>
        <taxon>Eukaryota</taxon>
        <taxon>Metamonada</taxon>
        <taxon>Preaxostyla</taxon>
        <taxon>Oxymonadida</taxon>
        <taxon>Blattamonas</taxon>
    </lineage>
</organism>
<evidence type="ECO:0000313" key="1">
    <source>
        <dbReference type="EMBL" id="KAK2963608.1"/>
    </source>
</evidence>
<comment type="caution">
    <text evidence="1">The sequence shown here is derived from an EMBL/GenBank/DDBJ whole genome shotgun (WGS) entry which is preliminary data.</text>
</comment>
<dbReference type="SUPFAM" id="SSF48371">
    <property type="entry name" value="ARM repeat"/>
    <property type="match status" value="1"/>
</dbReference>
<protein>
    <submittedName>
        <fullName evidence="1">Uncharacterized protein</fullName>
    </submittedName>
</protein>
<sequence length="437" mass="49799">MISSLLETLQCDDEEIIVSTLRELQKMATGDFIISTFKQFGESSPPPAVITTLARISLFPHLRISHNSQIALYNVIERDPPALTLLPSPIFPSSCSYQQYSELSFLTALTKQCRIVFSEFQSNLPTNPSDIQQYTQLTKDDPYLITRALNCCSYSSGLPNLLLSANPPIEVDLEIIRELILFVKEGLTTILTNISNIDNLIISLLSDSSPTTQLVSGVDPQIADSLHQLRDDCHKFLNDSWGSIVGVTFNITDPHRSSFQQVILDDPSFTDLILNSLQLTRNGISNKLLRAIRNIIISFPLIKEQFMAANLVGRMFATVDFVSFPLSESETLFELTIFFASMFIPIGADEDAQMRTMVEMEYEDNFQIVFLSLLNSTYEWKRNKPDRQKRRDVLYREEGWDDTIELRVVGMEKDTHRDVQSFARELRIELRFNTDRP</sequence>